<gene>
    <name evidence="6" type="ORF">GPM918_LOCUS13200</name>
    <name evidence="7" type="ORF">SRO942_LOCUS13200</name>
</gene>
<dbReference type="SUPFAM" id="SSF57850">
    <property type="entry name" value="RING/U-box"/>
    <property type="match status" value="1"/>
</dbReference>
<dbReference type="SMART" id="SM00184">
    <property type="entry name" value="RING"/>
    <property type="match status" value="1"/>
</dbReference>
<dbReference type="InterPro" id="IPR001841">
    <property type="entry name" value="Znf_RING"/>
</dbReference>
<feature type="domain" description="RING-type" evidence="5">
    <location>
        <begin position="208"/>
        <end position="249"/>
    </location>
</feature>
<protein>
    <recommendedName>
        <fullName evidence="5">RING-type domain-containing protein</fullName>
    </recommendedName>
</protein>
<reference evidence="6" key="1">
    <citation type="submission" date="2021-02" db="EMBL/GenBank/DDBJ databases">
        <authorList>
            <person name="Nowell W R."/>
        </authorList>
    </citation>
    <scope>NUCLEOTIDE SEQUENCE</scope>
</reference>
<feature type="non-terminal residue" evidence="6">
    <location>
        <position position="289"/>
    </location>
</feature>
<evidence type="ECO:0000259" key="5">
    <source>
        <dbReference type="PROSITE" id="PS50089"/>
    </source>
</evidence>
<keyword evidence="1 3" id="KW-0863">Zinc-finger</keyword>
<dbReference type="Gene3D" id="3.30.40.10">
    <property type="entry name" value="Zinc/RING finger domain, C3HC4 (zinc finger)"/>
    <property type="match status" value="1"/>
</dbReference>
<dbReference type="PANTHER" id="PTHR46171:SF3">
    <property type="entry name" value="GH10160P"/>
    <property type="match status" value="1"/>
</dbReference>
<dbReference type="EMBL" id="CAJNOQ010002997">
    <property type="protein sequence ID" value="CAF0989933.1"/>
    <property type="molecule type" value="Genomic_DNA"/>
</dbReference>
<dbReference type="GO" id="GO:0008270">
    <property type="term" value="F:zinc ion binding"/>
    <property type="evidence" value="ECO:0007669"/>
    <property type="project" value="UniProtKB-KW"/>
</dbReference>
<name>A0A814FXQ4_9BILA</name>
<organism evidence="6 8">
    <name type="scientific">Didymodactylos carnosus</name>
    <dbReference type="NCBI Taxonomy" id="1234261"/>
    <lineage>
        <taxon>Eukaryota</taxon>
        <taxon>Metazoa</taxon>
        <taxon>Spiralia</taxon>
        <taxon>Gnathifera</taxon>
        <taxon>Rotifera</taxon>
        <taxon>Eurotatoria</taxon>
        <taxon>Bdelloidea</taxon>
        <taxon>Philodinida</taxon>
        <taxon>Philodinidae</taxon>
        <taxon>Didymodactylos</taxon>
    </lineage>
</organism>
<dbReference type="Proteomes" id="UP000663829">
    <property type="component" value="Unassembled WGS sequence"/>
</dbReference>
<evidence type="ECO:0000313" key="8">
    <source>
        <dbReference type="Proteomes" id="UP000663829"/>
    </source>
</evidence>
<dbReference type="GO" id="GO:0016567">
    <property type="term" value="P:protein ubiquitination"/>
    <property type="evidence" value="ECO:0007669"/>
    <property type="project" value="TreeGrafter"/>
</dbReference>
<keyword evidence="1 3" id="KW-0479">Metal-binding</keyword>
<accession>A0A814FXQ4</accession>
<keyword evidence="8" id="KW-1185">Reference proteome</keyword>
<dbReference type="Proteomes" id="UP000681722">
    <property type="component" value="Unassembled WGS sequence"/>
</dbReference>
<dbReference type="GO" id="GO:0061630">
    <property type="term" value="F:ubiquitin protein ligase activity"/>
    <property type="evidence" value="ECO:0007669"/>
    <property type="project" value="TreeGrafter"/>
</dbReference>
<comment type="caution">
    <text evidence="6">The sequence shown here is derived from an EMBL/GenBank/DDBJ whole genome shotgun (WGS) entry which is preliminary data.</text>
</comment>
<evidence type="ECO:0000256" key="3">
    <source>
        <dbReference type="PROSITE-ProRule" id="PRU00175"/>
    </source>
</evidence>
<dbReference type="Pfam" id="PF13639">
    <property type="entry name" value="zf-RING_2"/>
    <property type="match status" value="1"/>
</dbReference>
<sequence length="289" mass="33802">SDIRSDIENNNVPQLFNSGGDDCFPSSLDEEIALDLQRQEYERGTIDNRQNRQQDSIHIHFNNYNHGESMALAAALESEPNHTNEDYSNLDVEARRRYQREREALQNYGVDMSYDPSMSNSPVNQQRLMHGLSGLHNRPFPIFQDRNHDIRNLQQHEGDFGAEDYETLLELDEQTDANKHKLNEYEINQIPTGTFKNVNNFTTEENTCSICFDTFEENQILHYYRCTHKFHKECSARWLLENNVCPICRVPPIEVERPAVQHRSPVRRLSGTSYNTNNNRGQNNRRGRR</sequence>
<dbReference type="InterPro" id="IPR013083">
    <property type="entry name" value="Znf_RING/FYVE/PHD"/>
</dbReference>
<dbReference type="OrthoDB" id="9984778at2759"/>
<dbReference type="EMBL" id="CAJOBC010002997">
    <property type="protein sequence ID" value="CAF3762023.1"/>
    <property type="molecule type" value="Genomic_DNA"/>
</dbReference>
<evidence type="ECO:0000256" key="2">
    <source>
        <dbReference type="ARBA" id="ARBA00022833"/>
    </source>
</evidence>
<dbReference type="CDD" id="cd16454">
    <property type="entry name" value="RING-H2_PA-TM-RING"/>
    <property type="match status" value="1"/>
</dbReference>
<feature type="region of interest" description="Disordered" evidence="4">
    <location>
        <begin position="259"/>
        <end position="289"/>
    </location>
</feature>
<dbReference type="AlphaFoldDB" id="A0A814FXQ4"/>
<keyword evidence="2" id="KW-0862">Zinc</keyword>
<proteinExistence type="predicted"/>
<dbReference type="PANTHER" id="PTHR46171">
    <property type="entry name" value="GH10160P"/>
    <property type="match status" value="1"/>
</dbReference>
<evidence type="ECO:0000313" key="7">
    <source>
        <dbReference type="EMBL" id="CAF3762023.1"/>
    </source>
</evidence>
<evidence type="ECO:0000256" key="1">
    <source>
        <dbReference type="ARBA" id="ARBA00022771"/>
    </source>
</evidence>
<evidence type="ECO:0000256" key="4">
    <source>
        <dbReference type="SAM" id="MobiDB-lite"/>
    </source>
</evidence>
<evidence type="ECO:0000313" key="6">
    <source>
        <dbReference type="EMBL" id="CAF0989933.1"/>
    </source>
</evidence>
<dbReference type="PROSITE" id="PS50089">
    <property type="entry name" value="ZF_RING_2"/>
    <property type="match status" value="1"/>
</dbReference>